<proteinExistence type="inferred from homology"/>
<name>A0AA95H6Y5_9GAMM</name>
<feature type="transmembrane region" description="Helical" evidence="7">
    <location>
        <begin position="78"/>
        <end position="101"/>
    </location>
</feature>
<dbReference type="PANTHER" id="PTHR30065">
    <property type="entry name" value="FLAGELLAR BIOSYNTHETIC PROTEIN FLIR"/>
    <property type="match status" value="1"/>
</dbReference>
<sequence>MPIEIIQQGLVVWALTLTRTLIAFMVMPILAEPLVPSQLRNGIIMIVSMFLLPLTFPTLTANPITFEHALFLLIKEGIIGFTMGYVLSIPFWALKAAGFLIDMQRGAMSALIFSQQNQSMTTPIGNLFSMLLNVLMMTTGGFLLLLNVIFTSYQIWPIESFIPHINPLTIKFILGQFDSLMYTAILIAAPIMAILFLIDIGSGLVGRFLPQLNIFLQAMPIKSAVAFFLLILYLNFIADYIKDVFFKLAGNFSILESLLK</sequence>
<feature type="transmembrane region" description="Helical" evidence="7">
    <location>
        <begin position="127"/>
        <end position="150"/>
    </location>
</feature>
<dbReference type="InterPro" id="IPR006304">
    <property type="entry name" value="T3SS_SpaR/YscT"/>
</dbReference>
<dbReference type="InterPro" id="IPR002010">
    <property type="entry name" value="T3SS_IM_R"/>
</dbReference>
<dbReference type="GO" id="GO:0006605">
    <property type="term" value="P:protein targeting"/>
    <property type="evidence" value="ECO:0007669"/>
    <property type="project" value="UniProtKB-UniRule"/>
</dbReference>
<dbReference type="NCBIfam" id="TIGR01401">
    <property type="entry name" value="fliR_like_III"/>
    <property type="match status" value="1"/>
</dbReference>
<dbReference type="PRINTS" id="PR00953">
    <property type="entry name" value="TYPE3IMRPROT"/>
</dbReference>
<feature type="transmembrane region" description="Helical" evidence="7">
    <location>
        <begin position="180"/>
        <end position="198"/>
    </location>
</feature>
<dbReference type="GO" id="GO:0005886">
    <property type="term" value="C:plasma membrane"/>
    <property type="evidence" value="ECO:0007669"/>
    <property type="project" value="UniProtKB-SubCell"/>
</dbReference>
<keyword evidence="4 7" id="KW-0812">Transmembrane</keyword>
<protein>
    <submittedName>
        <fullName evidence="8">Type III secretion system export apparatus subunit SctT</fullName>
    </submittedName>
</protein>
<keyword evidence="5 7" id="KW-1133">Transmembrane helix</keyword>
<evidence type="ECO:0000313" key="8">
    <source>
        <dbReference type="EMBL" id="WGZ91761.1"/>
    </source>
</evidence>
<evidence type="ECO:0000256" key="3">
    <source>
        <dbReference type="ARBA" id="ARBA00022475"/>
    </source>
</evidence>
<feature type="transmembrane region" description="Helical" evidence="7">
    <location>
        <begin position="218"/>
        <end position="238"/>
    </location>
</feature>
<evidence type="ECO:0000256" key="7">
    <source>
        <dbReference type="RuleBase" id="RU362072"/>
    </source>
</evidence>
<dbReference type="KEGG" id="tdu:QJT80_04615"/>
<comment type="subcellular location">
    <subcellularLocation>
        <location evidence="1 7">Cell membrane</location>
        <topology evidence="1 7">Multi-pass membrane protein</topology>
    </subcellularLocation>
</comment>
<evidence type="ECO:0000256" key="4">
    <source>
        <dbReference type="ARBA" id="ARBA00022692"/>
    </source>
</evidence>
<keyword evidence="3 7" id="KW-1003">Cell membrane</keyword>
<evidence type="ECO:0000256" key="1">
    <source>
        <dbReference type="ARBA" id="ARBA00004651"/>
    </source>
</evidence>
<organism evidence="8">
    <name type="scientific">Candidatus Thiocaldithrix dubininis</name>
    <dbReference type="NCBI Taxonomy" id="3080823"/>
    <lineage>
        <taxon>Bacteria</taxon>
        <taxon>Pseudomonadati</taxon>
        <taxon>Pseudomonadota</taxon>
        <taxon>Gammaproteobacteria</taxon>
        <taxon>Thiotrichales</taxon>
        <taxon>Thiotrichaceae</taxon>
        <taxon>Candidatus Thiocaldithrix</taxon>
    </lineage>
</organism>
<dbReference type="AlphaFoldDB" id="A0AA95H6Y5"/>
<feature type="transmembrane region" description="Helical" evidence="7">
    <location>
        <begin position="12"/>
        <end position="31"/>
    </location>
</feature>
<dbReference type="Proteomes" id="UP001300672">
    <property type="component" value="Chromosome"/>
</dbReference>
<dbReference type="PANTHER" id="PTHR30065:SF1">
    <property type="entry name" value="SURFACE PRESENTATION OF ANTIGENS PROTEIN SPAR"/>
    <property type="match status" value="1"/>
</dbReference>
<dbReference type="Pfam" id="PF01311">
    <property type="entry name" value="Bac_export_1"/>
    <property type="match status" value="1"/>
</dbReference>
<reference evidence="8" key="1">
    <citation type="journal article" date="2023" name="Int. J. Mol. Sci.">
        <title>Metagenomics Revealed a New Genus 'Candidatus Thiocaldithrix dubininis' gen. nov., sp. nov. and a New Species 'Candidatus Thiothrix putei' sp. nov. in the Family Thiotrichaceae, Some Members of Which Have Traits of Both Na+- and H+-Motive Energetics.</title>
        <authorList>
            <person name="Ravin N.V."/>
            <person name="Muntyan M.S."/>
            <person name="Smolyakov D.D."/>
            <person name="Rudenko T.S."/>
            <person name="Beletsky A.V."/>
            <person name="Mardanov A.V."/>
            <person name="Grabovich M.Y."/>
        </authorList>
    </citation>
    <scope>NUCLEOTIDE SEQUENCE</scope>
    <source>
        <strain evidence="8">GKL-01</strain>
    </source>
</reference>
<dbReference type="EMBL" id="CP124755">
    <property type="protein sequence ID" value="WGZ91761.1"/>
    <property type="molecule type" value="Genomic_DNA"/>
</dbReference>
<keyword evidence="6 7" id="KW-0472">Membrane</keyword>
<comment type="similarity">
    <text evidence="2 7">Belongs to the FliR/MopE/SpaR family.</text>
</comment>
<feature type="transmembrane region" description="Helical" evidence="7">
    <location>
        <begin position="43"/>
        <end position="66"/>
    </location>
</feature>
<reference evidence="8" key="2">
    <citation type="submission" date="2023-04" db="EMBL/GenBank/DDBJ databases">
        <authorList>
            <person name="Beletskiy A.V."/>
            <person name="Mardanov A.V."/>
            <person name="Ravin N.V."/>
        </authorList>
    </citation>
    <scope>NUCLEOTIDE SEQUENCE</scope>
    <source>
        <strain evidence="8">GKL-01</strain>
    </source>
</reference>
<evidence type="ECO:0000256" key="2">
    <source>
        <dbReference type="ARBA" id="ARBA00009772"/>
    </source>
</evidence>
<evidence type="ECO:0000256" key="5">
    <source>
        <dbReference type="ARBA" id="ARBA00022989"/>
    </source>
</evidence>
<accession>A0AA95H6Y5</accession>
<evidence type="ECO:0000256" key="6">
    <source>
        <dbReference type="ARBA" id="ARBA00023136"/>
    </source>
</evidence>
<gene>
    <name evidence="8" type="primary">sctT</name>
    <name evidence="8" type="ORF">QJT80_04615</name>
</gene>